<dbReference type="EMBL" id="AGBF01000003">
    <property type="protein sequence ID" value="EGX61537.1"/>
    <property type="molecule type" value="Genomic_DNA"/>
</dbReference>
<keyword evidence="2" id="KW-1185">Reference proteome</keyword>
<protein>
    <submittedName>
        <fullName evidence="1">TnpC</fullName>
    </submittedName>
</protein>
<dbReference type="RefSeq" id="WP_007491106.1">
    <property type="nucleotide sequence ID" value="NZ_AGBF01000003.1"/>
</dbReference>
<evidence type="ECO:0000313" key="1">
    <source>
        <dbReference type="EMBL" id="EGX61537.1"/>
    </source>
</evidence>
<accession>G2G4R4</accession>
<name>G2G4R4_9ACTN</name>
<dbReference type="Proteomes" id="UP000004217">
    <property type="component" value="Unassembled WGS sequence"/>
</dbReference>
<dbReference type="OrthoDB" id="3718343at2"/>
<reference evidence="1 2" key="1">
    <citation type="submission" date="2011-08" db="EMBL/GenBank/DDBJ databases">
        <authorList>
            <person name="Lin Y."/>
            <person name="Hao X."/>
            <person name="Johnstone L."/>
            <person name="Miller S.J."/>
            <person name="Wei G."/>
            <person name="Rensing C."/>
        </authorList>
    </citation>
    <scope>NUCLEOTIDE SEQUENCE [LARGE SCALE GENOMIC DNA]</scope>
    <source>
        <strain evidence="1 2">K42</strain>
    </source>
</reference>
<evidence type="ECO:0000313" key="2">
    <source>
        <dbReference type="Proteomes" id="UP000004217"/>
    </source>
</evidence>
<proteinExistence type="predicted"/>
<dbReference type="AlphaFoldDB" id="G2G4R4"/>
<comment type="caution">
    <text evidence="1">The sequence shown here is derived from an EMBL/GenBank/DDBJ whole genome shotgun (WGS) entry which is preliminary data.</text>
</comment>
<dbReference type="PATRIC" id="fig|700597.3.peg.451"/>
<sequence length="154" mass="15305">MSTTITGGHAGLVPAIRPAERCDLPALVAAKVKLIGAENGAGTAADAKAVSIVGGMAAGADSIDDPDVLRHGGPAKLFGGVRAPSAPGTFLRVHLGARASTPVGSKCVHLQSGRTHRPGAPRGRACQAGVPFGCTKVRGAHFQIVTVTTGTCAP</sequence>
<gene>
    <name evidence="1" type="ORF">SZN_02337</name>
</gene>
<organism evidence="1 2">
    <name type="scientific">Streptomyces zinciresistens K42</name>
    <dbReference type="NCBI Taxonomy" id="700597"/>
    <lineage>
        <taxon>Bacteria</taxon>
        <taxon>Bacillati</taxon>
        <taxon>Actinomycetota</taxon>
        <taxon>Actinomycetes</taxon>
        <taxon>Kitasatosporales</taxon>
        <taxon>Streptomycetaceae</taxon>
        <taxon>Streptomyces</taxon>
    </lineage>
</organism>